<dbReference type="GO" id="GO:0004197">
    <property type="term" value="F:cysteine-type endopeptidase activity"/>
    <property type="evidence" value="ECO:0007669"/>
    <property type="project" value="InterPro"/>
</dbReference>
<evidence type="ECO:0000256" key="4">
    <source>
        <dbReference type="ARBA" id="ARBA00022829"/>
    </source>
</evidence>
<dbReference type="InterPro" id="IPR011990">
    <property type="entry name" value="TPR-like_helical_dom_sf"/>
</dbReference>
<protein>
    <recommendedName>
        <fullName evidence="2">separase</fullName>
        <ecNumber evidence="2">3.4.22.49</ecNumber>
    </recommendedName>
</protein>
<evidence type="ECO:0000313" key="6">
    <source>
        <dbReference type="EMBL" id="WBW75123.1"/>
    </source>
</evidence>
<feature type="domain" description="Peptidase C50" evidence="5">
    <location>
        <begin position="1645"/>
        <end position="1739"/>
    </location>
</feature>
<organism evidence="6 7">
    <name type="scientific">Schizosaccharomyces osmophilus</name>
    <dbReference type="NCBI Taxonomy" id="2545709"/>
    <lineage>
        <taxon>Eukaryota</taxon>
        <taxon>Fungi</taxon>
        <taxon>Dikarya</taxon>
        <taxon>Ascomycota</taxon>
        <taxon>Taphrinomycotina</taxon>
        <taxon>Schizosaccharomycetes</taxon>
        <taxon>Schizosaccharomycetales</taxon>
        <taxon>Schizosaccharomycetaceae</taxon>
        <taxon>Schizosaccharomyces</taxon>
    </lineage>
</organism>
<proteinExistence type="predicted"/>
<name>A0AAF0AZG2_9SCHI</name>
<evidence type="ECO:0000256" key="1">
    <source>
        <dbReference type="ARBA" id="ARBA00000451"/>
    </source>
</evidence>
<dbReference type="EC" id="3.4.22.49" evidence="2"/>
<dbReference type="PANTHER" id="PTHR12792">
    <property type="entry name" value="EXTRA SPINDLE POLES 1-RELATED"/>
    <property type="match status" value="1"/>
</dbReference>
<comment type="catalytic activity">
    <reaction evidence="1">
        <text>All bonds known to be hydrolyzed by this endopeptidase have arginine in P1 and an acidic residue in P4. P6 is often occupied by an acidic residue or by a hydroxy-amino-acid residue, the phosphorylation of which enhances cleavage.</text>
        <dbReference type="EC" id="3.4.22.49"/>
    </reaction>
</comment>
<dbReference type="Pfam" id="PF03568">
    <property type="entry name" value="Separin_C"/>
    <property type="match status" value="1"/>
</dbReference>
<keyword evidence="7" id="KW-1185">Reference proteome</keyword>
<dbReference type="InterPro" id="IPR030397">
    <property type="entry name" value="SEPARIN_core_dom"/>
</dbReference>
<accession>A0AAF0AZG2</accession>
<dbReference type="InterPro" id="IPR005314">
    <property type="entry name" value="Peptidase_C50"/>
</dbReference>
<sequence>MSTKTSSASKTTWTTDKVIKSLTYPEHCSISLVERLRTTLKTNNVNQPSHAWTFDLLLTALKCALENMSKRWKDLSSEDKLQVRQAFSSLHRSASSKAQLEIKLLYDCCCYIMNRLASNHESDAQLYSCVRARLAIINRLLDIEIPDPAMFHLYMVHNNFCSLFQSISANSIHTLPYTPSGTFMPSATELQNCLLSPLPSHSLAHGTCSLLVTFQLNVLRCLTLFPNCCLSLSTIQNLMKESGPYASCLRLFSLNEELGLSRIEIFARLLARFALTEHNALHSLYLLAYSLQSWLLIGKSFMLNSTGGLPESIEIRIVNVFHKLLNACDPSTVDLVNLNEIYKGVLHGLDFLSPNNRTELNLRISDTYYQFNDAESCFLRLVDGIESSLGERIAKLKYLLLMFRLTLNKKCPKVPSDILSEINISVKLLNSDSIRPDDLIYFLEVFDSIFASPSHSSVDDDKSSTFLLMAALANVILVTNPDWASGSEASKLSKKVERFLSLSFYLLRSLKETEVPLDTFRCFVQVAVKFQEPEFSQKLSNFCYNTSVKSQHRDICSRYIDLSVSITLWHNLLDDEAFILKLVKWFQLWGEKTVQNADLKKLSHMLEFHFTQPSFKVTTSLSKLLNWVINCIHSHDESHSRAYISCFGISVLKALSKEMFNSKEHGPSITFIRILEEIWDRETDLLEKANILCSMSCTVFKNVSLTPYYLSSIKRKIDTLKCCASKNPKFHLYKIILEIWEFLLKYQADRCYEVPLQSLLFRLSDFVLTSRLPTAPVGLNDRDIYAFLAASFSILHVTEILYDYCSELLLLETVYELLKNYLSNSAARYIVVIVTLLANRYVALGFSGKAHLCFSRAYNFLKKHSRNDECFENFWRVSFAKYLIITGNTEKGISQLKNYNATKKGLFFGLQNLIISDYLMMYERFQFSEAVYLLGYSSQALHIITHNLRTMKSIFSISIGKMQSNGYEANLRWELARIAVMSNDLTARIYEHMGQLREAMYFTRQACFLEESILPSSSAYCSKLSLCSLLAKAGQLDESEVIVQETEGLLQASSFHQKYLWNLASAEIYFLKGDLCGSIRHYSQCLDLLEILKQEIFSFIQFCKNNRSITKGIKRLSLSNSDNPAVKEKIFDLDCSVLDDKTAKVLQRIALIEVTRGNLNEAKSLMKTSSGKFIGDFSNVVSLQIAKAKIALSEANLTLQDNPVLSTLQDSVISLPGITEKQTIDVNANLITAASKIQTSKRKQGHLNYLRDKLKTILLNIRLNCEVIFFNTFERSSVQTCRAVNNLMTFSSIMQSALTSLEEKNTMSSITASFFMEIPRALGFQRKLMNSKPVWQSHSYDENEIVSMVSESKSRAPRLEEYEGFIDQLPATWNVISISISESNEELFITKLRHKATPLIIRLPLKRHNSRDVDEEVLSFEEAQLAFEKIIGKSNETAQNGKDYTTKQEKESWWKQRRELDNSLAKLLRNIELFWLGGFKGIFSNHILDVGLFLKFVHQFYGIMRKNLNFTDLENSIEMSSGILELFVTLGIPDQDTVEQLFEDLIYFVLDIYQFHGVQFAYDEVDMDQMTIEIKDALRFYHNNYNSENSASHTVLLLDRMVHKFPWESLPCLQQQSVSRLPSVSVLRNMLNKNFNQQPFVEVHSDSGSYVLNPSLDLKHTQDMFEAELSAAGWKGVVGRSPSNEEFRSMLSEYDFFLYFGHGGGEQYTTSKDLAALDKCAVSILMGCSSGALHECGIYEPWGTPLNYLSAGCRTLVANLWDVTDKDIDRFSSALLSYWGALSSQENGERISICEAVTKSRKHCHLQFLNGAAPVVYGLPAYVTKNTIDDVNA</sequence>
<evidence type="ECO:0000256" key="2">
    <source>
        <dbReference type="ARBA" id="ARBA00012489"/>
    </source>
</evidence>
<evidence type="ECO:0000256" key="3">
    <source>
        <dbReference type="ARBA" id="ARBA00022801"/>
    </source>
</evidence>
<keyword evidence="4" id="KW-0159">Chromosome partition</keyword>
<keyword evidence="3" id="KW-0378">Hydrolase</keyword>
<dbReference type="RefSeq" id="XP_056039366.1">
    <property type="nucleotide sequence ID" value="XM_056183108.1"/>
</dbReference>
<dbReference type="GO" id="GO:0044732">
    <property type="term" value="C:mitotic spindle pole body"/>
    <property type="evidence" value="ECO:0007669"/>
    <property type="project" value="TreeGrafter"/>
</dbReference>
<dbReference type="GO" id="GO:0051307">
    <property type="term" value="P:meiotic chromosome separation"/>
    <property type="evidence" value="ECO:0007669"/>
    <property type="project" value="TreeGrafter"/>
</dbReference>
<dbReference type="GeneID" id="80877797"/>
<dbReference type="GO" id="GO:0006508">
    <property type="term" value="P:proteolysis"/>
    <property type="evidence" value="ECO:0007669"/>
    <property type="project" value="InterPro"/>
</dbReference>
<gene>
    <name evidence="6" type="primary">cut1</name>
    <name evidence="6" type="ORF">SOMG_04321</name>
</gene>
<evidence type="ECO:0000313" key="7">
    <source>
        <dbReference type="Proteomes" id="UP001212411"/>
    </source>
</evidence>
<dbReference type="GO" id="GO:0005737">
    <property type="term" value="C:cytoplasm"/>
    <property type="evidence" value="ECO:0007669"/>
    <property type="project" value="TreeGrafter"/>
</dbReference>
<reference evidence="6 7" key="1">
    <citation type="journal article" date="2023" name="G3 (Bethesda)">
        <title>A high-quality reference genome for the fission yeast Schizosaccharomyces osmophilus.</title>
        <authorList>
            <person name="Jia G.S."/>
            <person name="Zhang W.C."/>
            <person name="Liang Y."/>
            <person name="Liu X.H."/>
            <person name="Rhind N."/>
            <person name="Pidoux A."/>
            <person name="Brysch-Herzberg M."/>
            <person name="Du L.L."/>
        </authorList>
    </citation>
    <scope>NUCLEOTIDE SEQUENCE [LARGE SCALE GENOMIC DNA]</scope>
    <source>
        <strain evidence="6 7">CBS 15793</strain>
    </source>
</reference>
<dbReference type="KEGG" id="som:SOMG_04321"/>
<evidence type="ECO:0000259" key="5">
    <source>
        <dbReference type="PROSITE" id="PS51700"/>
    </source>
</evidence>
<dbReference type="Proteomes" id="UP001212411">
    <property type="component" value="Chromosome 3"/>
</dbReference>
<dbReference type="PROSITE" id="PS51700">
    <property type="entry name" value="SEPARIN"/>
    <property type="match status" value="1"/>
</dbReference>
<dbReference type="GO" id="GO:0072686">
    <property type="term" value="C:mitotic spindle"/>
    <property type="evidence" value="ECO:0007669"/>
    <property type="project" value="TreeGrafter"/>
</dbReference>
<dbReference type="EMBL" id="CP115613">
    <property type="protein sequence ID" value="WBW75123.1"/>
    <property type="molecule type" value="Genomic_DNA"/>
</dbReference>
<dbReference type="PANTHER" id="PTHR12792:SF0">
    <property type="entry name" value="SEPARIN"/>
    <property type="match status" value="1"/>
</dbReference>
<dbReference type="GO" id="GO:0005634">
    <property type="term" value="C:nucleus"/>
    <property type="evidence" value="ECO:0007669"/>
    <property type="project" value="InterPro"/>
</dbReference>
<dbReference type="Gene3D" id="1.25.40.10">
    <property type="entry name" value="Tetratricopeptide repeat domain"/>
    <property type="match status" value="1"/>
</dbReference>